<dbReference type="Proteomes" id="UP001151760">
    <property type="component" value="Unassembled WGS sequence"/>
</dbReference>
<feature type="compositionally biased region" description="Low complexity" evidence="1">
    <location>
        <begin position="65"/>
        <end position="78"/>
    </location>
</feature>
<sequence>MVVMVSVLMEMIGRVSDDECGGVLRKKSSPPLPRMKRMDGLIPDEISCVIRVHWGQSGQNWVLLHPHPHLSSSSSSLSHHQHPKQQGRQLDPLGIPSIPPPHLLLDQESRTYPGESAVGVKSGSGTKSSGGGTTAPRGQVVHMIILGETKCQNRPQIGNGDTMVYVPERMLRIYMIISYNHN</sequence>
<name>A0ABQ5HYM4_9ASTR</name>
<evidence type="ECO:0000313" key="2">
    <source>
        <dbReference type="EMBL" id="GJT92273.1"/>
    </source>
</evidence>
<feature type="compositionally biased region" description="Low complexity" evidence="1">
    <location>
        <begin position="116"/>
        <end position="127"/>
    </location>
</feature>
<evidence type="ECO:0000313" key="3">
    <source>
        <dbReference type="Proteomes" id="UP001151760"/>
    </source>
</evidence>
<evidence type="ECO:0000256" key="1">
    <source>
        <dbReference type="SAM" id="MobiDB-lite"/>
    </source>
</evidence>
<keyword evidence="3" id="KW-1185">Reference proteome</keyword>
<accession>A0ABQ5HYM4</accession>
<organism evidence="2 3">
    <name type="scientific">Tanacetum coccineum</name>
    <dbReference type="NCBI Taxonomy" id="301880"/>
    <lineage>
        <taxon>Eukaryota</taxon>
        <taxon>Viridiplantae</taxon>
        <taxon>Streptophyta</taxon>
        <taxon>Embryophyta</taxon>
        <taxon>Tracheophyta</taxon>
        <taxon>Spermatophyta</taxon>
        <taxon>Magnoliopsida</taxon>
        <taxon>eudicotyledons</taxon>
        <taxon>Gunneridae</taxon>
        <taxon>Pentapetalae</taxon>
        <taxon>asterids</taxon>
        <taxon>campanulids</taxon>
        <taxon>Asterales</taxon>
        <taxon>Asteraceae</taxon>
        <taxon>Asteroideae</taxon>
        <taxon>Anthemideae</taxon>
        <taxon>Anthemidinae</taxon>
        <taxon>Tanacetum</taxon>
    </lineage>
</organism>
<feature type="region of interest" description="Disordered" evidence="1">
    <location>
        <begin position="65"/>
        <end position="138"/>
    </location>
</feature>
<comment type="caution">
    <text evidence="2">The sequence shown here is derived from an EMBL/GenBank/DDBJ whole genome shotgun (WGS) entry which is preliminary data.</text>
</comment>
<proteinExistence type="predicted"/>
<dbReference type="EMBL" id="BQNB010020093">
    <property type="protein sequence ID" value="GJT92273.1"/>
    <property type="molecule type" value="Genomic_DNA"/>
</dbReference>
<protein>
    <submittedName>
        <fullName evidence="2">Uncharacterized protein</fullName>
    </submittedName>
</protein>
<reference evidence="2" key="1">
    <citation type="journal article" date="2022" name="Int. J. Mol. Sci.">
        <title>Draft Genome of Tanacetum Coccineum: Genomic Comparison of Closely Related Tanacetum-Family Plants.</title>
        <authorList>
            <person name="Yamashiro T."/>
            <person name="Shiraishi A."/>
            <person name="Nakayama K."/>
            <person name="Satake H."/>
        </authorList>
    </citation>
    <scope>NUCLEOTIDE SEQUENCE</scope>
</reference>
<reference evidence="2" key="2">
    <citation type="submission" date="2022-01" db="EMBL/GenBank/DDBJ databases">
        <authorList>
            <person name="Yamashiro T."/>
            <person name="Shiraishi A."/>
            <person name="Satake H."/>
            <person name="Nakayama K."/>
        </authorList>
    </citation>
    <scope>NUCLEOTIDE SEQUENCE</scope>
</reference>
<gene>
    <name evidence="2" type="ORF">Tco_1081118</name>
</gene>